<dbReference type="Gene3D" id="2.170.260.10">
    <property type="entry name" value="paz domain"/>
    <property type="match status" value="1"/>
</dbReference>
<dbReference type="SMART" id="SM01163">
    <property type="entry name" value="DUF1785"/>
    <property type="match status" value="1"/>
</dbReference>
<dbReference type="Proteomes" id="UP000703269">
    <property type="component" value="Unassembled WGS sequence"/>
</dbReference>
<dbReference type="InterPro" id="IPR003100">
    <property type="entry name" value="PAZ_dom"/>
</dbReference>
<evidence type="ECO:0000259" key="1">
    <source>
        <dbReference type="PROSITE" id="PS50822"/>
    </source>
</evidence>
<dbReference type="SUPFAM" id="SSF101690">
    <property type="entry name" value="PAZ domain"/>
    <property type="match status" value="1"/>
</dbReference>
<dbReference type="InterPro" id="IPR036397">
    <property type="entry name" value="RNaseH_sf"/>
</dbReference>
<dbReference type="Gene3D" id="3.30.420.10">
    <property type="entry name" value="Ribonuclease H-like superfamily/Ribonuclease H"/>
    <property type="match status" value="1"/>
</dbReference>
<comment type="caution">
    <text evidence="2">The sequence shown here is derived from an EMBL/GenBank/DDBJ whole genome shotgun (WGS) entry which is preliminary data.</text>
</comment>
<proteinExistence type="predicted"/>
<keyword evidence="3" id="KW-1185">Reference proteome</keyword>
<dbReference type="InterPro" id="IPR012337">
    <property type="entry name" value="RNaseH-like_sf"/>
</dbReference>
<evidence type="ECO:0000313" key="3">
    <source>
        <dbReference type="Proteomes" id="UP000703269"/>
    </source>
</evidence>
<dbReference type="InterPro" id="IPR036085">
    <property type="entry name" value="PAZ_dom_sf"/>
</dbReference>
<dbReference type="OrthoDB" id="10252740at2759"/>
<dbReference type="EMBL" id="BPQB01000018">
    <property type="protein sequence ID" value="GJE90868.1"/>
    <property type="molecule type" value="Genomic_DNA"/>
</dbReference>
<dbReference type="InterPro" id="IPR045246">
    <property type="entry name" value="Piwi_ago-like"/>
</dbReference>
<dbReference type="AlphaFoldDB" id="A0A9P3LDX8"/>
<dbReference type="PANTHER" id="PTHR22891">
    <property type="entry name" value="EUKARYOTIC TRANSLATION INITIATION FACTOR 2C"/>
    <property type="match status" value="1"/>
</dbReference>
<dbReference type="PROSITE" id="PS50822">
    <property type="entry name" value="PIWI"/>
    <property type="match status" value="1"/>
</dbReference>
<sequence length="823" mass="92003">MSDRSGVSGTSVFVFTNMFRIRDLPKKDFNHYNVIMKRVPDGPPAEVKVRDRRREIIHKLQDDNPAIFTSRASYDGMHSMYSVAEITQENFSVSMSKNPNAARGWFDIAIKRVNKISPSDLKKLMSPNGANNGQANSVAVNLLQIIVSQAPNIRHRFALHSKSFYINDDKVPTIGPGIQLWHGFFQSVRPVLNNMLINIDTSSAPMYKAGSLLDVAMEFMDQKEIRPFIRLFDGDRGPFALRTLKSFLKGVQVNVPPGEKKVKIEDIVLHAGYLEFEKGAKQIRVMDHFMEHHRYTLRNPHAFGVRANKSAVFPAEVCRIVPGQLYKKKLDGRATSEVIKHTSMRPDVRLDKIKKAVSSDILAYRNSPFMRDAGMNVDIDPLTVQGRRIEPPAVVYGDDRLANIQNGGWNVTRQKFRRPATIVAWAVVTFDPASSGAVTGFVREFRQEEPEIRAGNEARVNQSLLEAAQACVSNVPGKPKPSFVLVILPQNAGPLRKAVKQWGDMIEGIPTQCVRAGKYERPSDQYLNNVALKINTKIGGINSVIADRVPAAQFLTHCMVVGCDVAHPSPGVISRPSIASLVASLDECATRYHTEVKVQPPRQEAIDDIGGMLQRAIVQYRACRNNFPDHIIVYRDGVSEGEYVQVENNEIAAIQAKLDELEVERGHKARLVFIVVSKRHHVRFFPKDQSNTDRSGNLHAGLVVDTGIVHSTYIDFYLQSQGGLKGTSRPSHYIVLKNNAGLTTDQLQQLSYALCHVYAAATRSVSIPAPVYYADRLCARADFQFKPELDFANDGATDTSECDLQKWREGLGQAKLNQQMYFI</sequence>
<reference evidence="2 3" key="1">
    <citation type="submission" date="2021-08" db="EMBL/GenBank/DDBJ databases">
        <title>Draft Genome Sequence of Phanerochaete sordida strain YK-624.</title>
        <authorList>
            <person name="Mori T."/>
            <person name="Dohra H."/>
            <person name="Suzuki T."/>
            <person name="Kawagishi H."/>
            <person name="Hirai H."/>
        </authorList>
    </citation>
    <scope>NUCLEOTIDE SEQUENCE [LARGE SCALE GENOMIC DNA]</scope>
    <source>
        <strain evidence="2 3">YK-624</strain>
    </source>
</reference>
<feature type="domain" description="Piwi" evidence="1">
    <location>
        <begin position="483"/>
        <end position="786"/>
    </location>
</feature>
<organism evidence="2 3">
    <name type="scientific">Phanerochaete sordida</name>
    <dbReference type="NCBI Taxonomy" id="48140"/>
    <lineage>
        <taxon>Eukaryota</taxon>
        <taxon>Fungi</taxon>
        <taxon>Dikarya</taxon>
        <taxon>Basidiomycota</taxon>
        <taxon>Agaricomycotina</taxon>
        <taxon>Agaricomycetes</taxon>
        <taxon>Polyporales</taxon>
        <taxon>Phanerochaetaceae</taxon>
        <taxon>Phanerochaete</taxon>
    </lineage>
</organism>
<dbReference type="GO" id="GO:0003723">
    <property type="term" value="F:RNA binding"/>
    <property type="evidence" value="ECO:0007669"/>
    <property type="project" value="InterPro"/>
</dbReference>
<dbReference type="CDD" id="cd02846">
    <property type="entry name" value="PAZ_argonaute_like"/>
    <property type="match status" value="1"/>
</dbReference>
<dbReference type="CDD" id="cd04657">
    <property type="entry name" value="Piwi_ago-like"/>
    <property type="match status" value="1"/>
</dbReference>
<protein>
    <submittedName>
        <fullName evidence="2">Argonaute-like protein</fullName>
    </submittedName>
</protein>
<dbReference type="Pfam" id="PF02171">
    <property type="entry name" value="Piwi"/>
    <property type="match status" value="1"/>
</dbReference>
<name>A0A9P3LDX8_9APHY</name>
<dbReference type="SUPFAM" id="SSF53098">
    <property type="entry name" value="Ribonuclease H-like"/>
    <property type="match status" value="1"/>
</dbReference>
<dbReference type="InterPro" id="IPR032474">
    <property type="entry name" value="Argonaute_N"/>
</dbReference>
<dbReference type="SMART" id="SM00950">
    <property type="entry name" value="Piwi"/>
    <property type="match status" value="1"/>
</dbReference>
<dbReference type="InterPro" id="IPR014811">
    <property type="entry name" value="ArgoL1"/>
</dbReference>
<dbReference type="Gene3D" id="3.40.50.2300">
    <property type="match status" value="1"/>
</dbReference>
<dbReference type="Pfam" id="PF08699">
    <property type="entry name" value="ArgoL1"/>
    <property type="match status" value="1"/>
</dbReference>
<dbReference type="Pfam" id="PF02170">
    <property type="entry name" value="PAZ"/>
    <property type="match status" value="1"/>
</dbReference>
<dbReference type="Pfam" id="PF16486">
    <property type="entry name" value="ArgoN"/>
    <property type="match status" value="1"/>
</dbReference>
<evidence type="ECO:0000313" key="2">
    <source>
        <dbReference type="EMBL" id="GJE90868.1"/>
    </source>
</evidence>
<dbReference type="InterPro" id="IPR003165">
    <property type="entry name" value="Piwi"/>
</dbReference>
<gene>
    <name evidence="2" type="ORF">PsYK624_070120</name>
</gene>
<accession>A0A9P3LDX8</accession>